<dbReference type="AlphaFoldDB" id="A0A2S4N8J5"/>
<dbReference type="InterPro" id="IPR000182">
    <property type="entry name" value="GNAT_dom"/>
</dbReference>
<keyword evidence="5" id="KW-1185">Reference proteome</keyword>
<evidence type="ECO:0000313" key="4">
    <source>
        <dbReference type="EMBL" id="POS02019.1"/>
    </source>
</evidence>
<dbReference type="InterPro" id="IPR016181">
    <property type="entry name" value="Acyl_CoA_acyltransferase"/>
</dbReference>
<dbReference type="RefSeq" id="WP_103725791.1">
    <property type="nucleotide sequence ID" value="NZ_PQNY01000006.1"/>
</dbReference>
<gene>
    <name evidence="4" type="ORF">Q361_10681</name>
</gene>
<dbReference type="PANTHER" id="PTHR43072">
    <property type="entry name" value="N-ACETYLTRANSFERASE"/>
    <property type="match status" value="1"/>
</dbReference>
<keyword evidence="1 4" id="KW-0808">Transferase</keyword>
<evidence type="ECO:0000259" key="3">
    <source>
        <dbReference type="PROSITE" id="PS51186"/>
    </source>
</evidence>
<reference evidence="4 5" key="1">
    <citation type="submission" date="2018-01" db="EMBL/GenBank/DDBJ databases">
        <title>Genomic Encyclopedia of Type Strains, Phase I: the one thousand microbial genomes (KMG-I) project.</title>
        <authorList>
            <person name="Goeker M."/>
        </authorList>
    </citation>
    <scope>NUCLEOTIDE SEQUENCE [LARGE SCALE GENOMIC DNA]</scope>
    <source>
        <strain evidence="4 5">DSM 17960</strain>
    </source>
</reference>
<evidence type="ECO:0000256" key="1">
    <source>
        <dbReference type="ARBA" id="ARBA00022679"/>
    </source>
</evidence>
<proteinExistence type="predicted"/>
<dbReference type="OrthoDB" id="9799096at2"/>
<accession>A0A2S4N8J5</accession>
<dbReference type="EMBL" id="PQNY01000006">
    <property type="protein sequence ID" value="POS02019.1"/>
    <property type="molecule type" value="Genomic_DNA"/>
</dbReference>
<dbReference type="Proteomes" id="UP000237056">
    <property type="component" value="Unassembled WGS sequence"/>
</dbReference>
<dbReference type="CDD" id="cd04301">
    <property type="entry name" value="NAT_SF"/>
    <property type="match status" value="1"/>
</dbReference>
<feature type="domain" description="N-acetyltransferase" evidence="3">
    <location>
        <begin position="3"/>
        <end position="161"/>
    </location>
</feature>
<dbReference type="PANTHER" id="PTHR43072:SF23">
    <property type="entry name" value="UPF0039 PROTEIN C11D3.02C"/>
    <property type="match status" value="1"/>
</dbReference>
<dbReference type="Gene3D" id="3.40.630.30">
    <property type="match status" value="1"/>
</dbReference>
<dbReference type="SUPFAM" id="SSF55729">
    <property type="entry name" value="Acyl-CoA N-acyltransferases (Nat)"/>
    <property type="match status" value="1"/>
</dbReference>
<evidence type="ECO:0000313" key="5">
    <source>
        <dbReference type="Proteomes" id="UP000237056"/>
    </source>
</evidence>
<dbReference type="Pfam" id="PF13420">
    <property type="entry name" value="Acetyltransf_4"/>
    <property type="match status" value="1"/>
</dbReference>
<organism evidence="4 5">
    <name type="scientific">Flavobacterium croceum DSM 17960</name>
    <dbReference type="NCBI Taxonomy" id="1121886"/>
    <lineage>
        <taxon>Bacteria</taxon>
        <taxon>Pseudomonadati</taxon>
        <taxon>Bacteroidota</taxon>
        <taxon>Flavobacteriia</taxon>
        <taxon>Flavobacteriales</taxon>
        <taxon>Flavobacteriaceae</taxon>
        <taxon>Flavobacterium</taxon>
    </lineage>
</organism>
<evidence type="ECO:0000256" key="2">
    <source>
        <dbReference type="ARBA" id="ARBA00023315"/>
    </source>
</evidence>
<dbReference type="GO" id="GO:0016747">
    <property type="term" value="F:acyltransferase activity, transferring groups other than amino-acyl groups"/>
    <property type="evidence" value="ECO:0007669"/>
    <property type="project" value="InterPro"/>
</dbReference>
<dbReference type="PROSITE" id="PS51186">
    <property type="entry name" value="GNAT"/>
    <property type="match status" value="1"/>
</dbReference>
<sequence>MSIVIQTYQPHDLVSIIEIINYNIQNTTSLYDYNLRTIEHQEQIFQDKLDKGFPIITAKIDEKIVGFGYYSEFRTRDAYQYTVEHSVYVDHHFHHKGIGSALLDKLIELAQVQNKHVMIGVIDSKNKNSIDFHVKKGFEIVGEMKQIGFKFNHWLDTTFVQKIINK</sequence>
<keyword evidence="2" id="KW-0012">Acyltransferase</keyword>
<comment type="caution">
    <text evidence="4">The sequence shown here is derived from an EMBL/GenBank/DDBJ whole genome shotgun (WGS) entry which is preliminary data.</text>
</comment>
<protein>
    <submittedName>
        <fullName evidence="4">Phosphinothricin acetyltransferase</fullName>
    </submittedName>
</protein>
<name>A0A2S4N8J5_9FLAO</name>